<name>K0RAF6_THAOC</name>
<proteinExistence type="predicted"/>
<feature type="region of interest" description="Disordered" evidence="1">
    <location>
        <begin position="84"/>
        <end position="177"/>
    </location>
</feature>
<evidence type="ECO:0000313" key="3">
    <source>
        <dbReference type="EMBL" id="EJK49234.1"/>
    </source>
</evidence>
<evidence type="ECO:0000256" key="1">
    <source>
        <dbReference type="SAM" id="MobiDB-lite"/>
    </source>
</evidence>
<feature type="compositionally biased region" description="Basic and acidic residues" evidence="1">
    <location>
        <begin position="84"/>
        <end position="95"/>
    </location>
</feature>
<accession>K0RAF6</accession>
<dbReference type="OrthoDB" id="498381at2759"/>
<feature type="compositionally biased region" description="Polar residues" evidence="1">
    <location>
        <begin position="133"/>
        <end position="142"/>
    </location>
</feature>
<dbReference type="PANTHER" id="PTHR33418:SF1">
    <property type="entry name" value="HELICASE-ASSOCIATED DOMAIN-CONTAINING PROTEIN"/>
    <property type="match status" value="1"/>
</dbReference>
<feature type="compositionally biased region" description="Basic and acidic residues" evidence="1">
    <location>
        <begin position="211"/>
        <end position="223"/>
    </location>
</feature>
<feature type="domain" description="Helicase-associated" evidence="2">
    <location>
        <begin position="45"/>
        <end position="102"/>
    </location>
</feature>
<evidence type="ECO:0000313" key="4">
    <source>
        <dbReference type="Proteomes" id="UP000266841"/>
    </source>
</evidence>
<dbReference type="Proteomes" id="UP000266841">
    <property type="component" value="Unassembled WGS sequence"/>
</dbReference>
<dbReference type="AlphaFoldDB" id="K0RAF6"/>
<dbReference type="Pfam" id="PF03457">
    <property type="entry name" value="HA"/>
    <property type="match status" value="2"/>
</dbReference>
<dbReference type="InterPro" id="IPR005114">
    <property type="entry name" value="Helicase_assoc"/>
</dbReference>
<feature type="compositionally biased region" description="Polar residues" evidence="1">
    <location>
        <begin position="201"/>
        <end position="210"/>
    </location>
</feature>
<protein>
    <recommendedName>
        <fullName evidence="2">Helicase-associated domain-containing protein</fullName>
    </recommendedName>
</protein>
<feature type="region of interest" description="Disordered" evidence="1">
    <location>
        <begin position="192"/>
        <end position="223"/>
    </location>
</feature>
<dbReference type="Gene3D" id="6.10.140.530">
    <property type="match status" value="2"/>
</dbReference>
<comment type="caution">
    <text evidence="3">The sequence shown here is derived from an EMBL/GenBank/DDBJ whole genome shotgun (WGS) entry which is preliminary data.</text>
</comment>
<evidence type="ECO:0000259" key="2">
    <source>
        <dbReference type="Pfam" id="PF03457"/>
    </source>
</evidence>
<feature type="non-terminal residue" evidence="3">
    <location>
        <position position="1"/>
    </location>
</feature>
<gene>
    <name evidence="3" type="ORF">THAOC_31913</name>
</gene>
<sequence length="289" mass="32982">QGQLGTWVSNQRKVYKANSLARDRVDRLNSIGFKWTRRDHCWAQVPWDTRFDELVQYEAKHHNCNVPRSHDHLGRWVNKQRNDCKKNKLSQDRTNRLNGIGFDWTPPIGRSRKRKDLSRTQNKSSSRKKRALLSTNKESLSVGSGAETTDEGRGMTSVSLPAPFNGSHQNLRTESDDEVEEIGALIYDQVMQRRQQKQEKTGSPSLSSNIPERHIDKSKDGNHEVCSRSETILRPDRKALPNFLCASNAAAGYDCETDSDIDMEFVKSEGVPIKTEEMIKYACETDDES</sequence>
<dbReference type="PANTHER" id="PTHR33418">
    <property type="entry name" value="HELICASE-ASSOCIATED"/>
    <property type="match status" value="1"/>
</dbReference>
<keyword evidence="4" id="KW-1185">Reference proteome</keyword>
<dbReference type="EMBL" id="AGNL01045005">
    <property type="protein sequence ID" value="EJK49234.1"/>
    <property type="molecule type" value="Genomic_DNA"/>
</dbReference>
<reference evidence="3 4" key="1">
    <citation type="journal article" date="2012" name="Genome Biol.">
        <title>Genome and low-iron response of an oceanic diatom adapted to chronic iron limitation.</title>
        <authorList>
            <person name="Lommer M."/>
            <person name="Specht M."/>
            <person name="Roy A.S."/>
            <person name="Kraemer L."/>
            <person name="Andreson R."/>
            <person name="Gutowska M.A."/>
            <person name="Wolf J."/>
            <person name="Bergner S.V."/>
            <person name="Schilhabel M.B."/>
            <person name="Klostermeier U.C."/>
            <person name="Beiko R.G."/>
            <person name="Rosenstiel P."/>
            <person name="Hippler M."/>
            <person name="Laroche J."/>
        </authorList>
    </citation>
    <scope>NUCLEOTIDE SEQUENCE [LARGE SCALE GENOMIC DNA]</scope>
    <source>
        <strain evidence="3 4">CCMP1005</strain>
    </source>
</reference>
<organism evidence="3 4">
    <name type="scientific">Thalassiosira oceanica</name>
    <name type="common">Marine diatom</name>
    <dbReference type="NCBI Taxonomy" id="159749"/>
    <lineage>
        <taxon>Eukaryota</taxon>
        <taxon>Sar</taxon>
        <taxon>Stramenopiles</taxon>
        <taxon>Ochrophyta</taxon>
        <taxon>Bacillariophyta</taxon>
        <taxon>Coscinodiscophyceae</taxon>
        <taxon>Thalassiosirophycidae</taxon>
        <taxon>Thalassiosirales</taxon>
        <taxon>Thalassiosiraceae</taxon>
        <taxon>Thalassiosira</taxon>
    </lineage>
</organism>
<feature type="domain" description="Helicase-associated" evidence="2">
    <location>
        <begin position="3"/>
        <end position="33"/>
    </location>
</feature>